<evidence type="ECO:0000313" key="5">
    <source>
        <dbReference type="Proteomes" id="UP000383932"/>
    </source>
</evidence>
<feature type="region of interest" description="Disordered" evidence="1">
    <location>
        <begin position="481"/>
        <end position="517"/>
    </location>
</feature>
<dbReference type="AlphaFoldDB" id="A0A5N5QML0"/>
<dbReference type="EMBL" id="SSOP01000048">
    <property type="protein sequence ID" value="KAB5593015.1"/>
    <property type="molecule type" value="Genomic_DNA"/>
</dbReference>
<dbReference type="GO" id="GO:0008233">
    <property type="term" value="F:peptidase activity"/>
    <property type="evidence" value="ECO:0007669"/>
    <property type="project" value="UniProtKB-KW"/>
</dbReference>
<proteinExistence type="predicted"/>
<feature type="region of interest" description="Disordered" evidence="1">
    <location>
        <begin position="587"/>
        <end position="614"/>
    </location>
</feature>
<dbReference type="Gene3D" id="2.40.70.10">
    <property type="entry name" value="Acid Proteases"/>
    <property type="match status" value="2"/>
</dbReference>
<keyword evidence="4" id="KW-0378">Hydrolase</keyword>
<keyword evidence="2" id="KW-0812">Transmembrane</keyword>
<evidence type="ECO:0000259" key="3">
    <source>
        <dbReference type="PROSITE" id="PS51767"/>
    </source>
</evidence>
<dbReference type="SUPFAM" id="SSF50630">
    <property type="entry name" value="Acid proteases"/>
    <property type="match status" value="1"/>
</dbReference>
<gene>
    <name evidence="4" type="ORF">CTheo_3569</name>
</gene>
<feature type="domain" description="Peptidase A1" evidence="3">
    <location>
        <begin position="1"/>
        <end position="382"/>
    </location>
</feature>
<protein>
    <submittedName>
        <fullName evidence="4">Eukaryotic aspartyl protease</fullName>
    </submittedName>
</protein>
<feature type="transmembrane region" description="Helical" evidence="2">
    <location>
        <begin position="401"/>
        <end position="425"/>
    </location>
</feature>
<feature type="compositionally biased region" description="Low complexity" evidence="1">
    <location>
        <begin position="489"/>
        <end position="503"/>
    </location>
</feature>
<evidence type="ECO:0000313" key="4">
    <source>
        <dbReference type="EMBL" id="KAB5593015.1"/>
    </source>
</evidence>
<dbReference type="PROSITE" id="PS51767">
    <property type="entry name" value="PEPTIDASE_A1"/>
    <property type="match status" value="1"/>
</dbReference>
<dbReference type="InterPro" id="IPR033121">
    <property type="entry name" value="PEPTIDASE_A1"/>
</dbReference>
<comment type="caution">
    <text evidence="4">The sequence shown here is derived from an EMBL/GenBank/DDBJ whole genome shotgun (WGS) entry which is preliminary data.</text>
</comment>
<keyword evidence="5" id="KW-1185">Reference proteome</keyword>
<keyword evidence="2" id="KW-0472">Membrane</keyword>
<dbReference type="GO" id="GO:0006508">
    <property type="term" value="P:proteolysis"/>
    <property type="evidence" value="ECO:0007669"/>
    <property type="project" value="UniProtKB-KW"/>
</dbReference>
<evidence type="ECO:0000256" key="2">
    <source>
        <dbReference type="SAM" id="Phobius"/>
    </source>
</evidence>
<accession>A0A5N5QML0</accession>
<name>A0A5N5QML0_9AGAM</name>
<dbReference type="Pfam" id="PF00026">
    <property type="entry name" value="Asp"/>
    <property type="match status" value="1"/>
</dbReference>
<dbReference type="OrthoDB" id="2563011at2759"/>
<sequence length="633" mass="68384">MFNFSISGSTGYTVVAGEACNACGKGNPLYSSNNSTSFKPLNEPIDIAVDGVNQVFGNLAKENCGLRRNNGSWWQYNNQTIIVAGSVNDGTRDVFTSQISGILGLGSVAKLHPSADTFLGAWLQRNPQAEKVSVGFALNRPETSNATTNSGNSTTNSPQLDAGEMHMLVPDMTSYDGDIVNVEISSYSSTNGPIYGNGGGQQMQAAGWMAKLDQWSFLNQNGDRVDGGNGAIAAVDPWYSAIIMPRKESESICESRNRSPYGMNIKADAANPVAKIPGSQLTSSSNTTQQIWNVPCDTRVNLTISIAGIDFNIDPRDLIIQGDIDGSTLQKRQDAMCPCAVQGWSDATVPGYMLGSAFMWNAYVVYNTAQPNSSQQNSIGFAKRLPLQFPDSGQTQHARTVAIVVGSVMGIVALLGGGALGWLWWRGREKSHRAPSEEFLRDDHTQFAYGRYKPSGGFLGKSGKANIAPGVIFSVRRGSNPEAYPLMQTPPTTSSPPQEGQPPKTFAQQQGPVVHVEDTDREQGLDLSAHQVYLNRLAQHAQGRGLRRSEPGYAPVNNQDVDAHAFGDHAGVYRDNEAPEYNPYTNQRYDPAPGPSPTWDQPYFPPAPPRGDRVSMAVEPITKLPTEAAQKRT</sequence>
<evidence type="ECO:0000256" key="1">
    <source>
        <dbReference type="SAM" id="MobiDB-lite"/>
    </source>
</evidence>
<feature type="compositionally biased region" description="Low complexity" evidence="1">
    <location>
        <begin position="143"/>
        <end position="157"/>
    </location>
</feature>
<dbReference type="InterPro" id="IPR021109">
    <property type="entry name" value="Peptidase_aspartic_dom_sf"/>
</dbReference>
<reference evidence="4 5" key="1">
    <citation type="journal article" date="2019" name="Fungal Biol. Biotechnol.">
        <title>Draft genome sequence of fastidious pathogen Ceratobasidium theobromae, which causes vascular-streak dieback in Theobroma cacao.</title>
        <authorList>
            <person name="Ali S.S."/>
            <person name="Asman A."/>
            <person name="Shao J."/>
            <person name="Firmansyah A.P."/>
            <person name="Susilo A.W."/>
            <person name="Rosmana A."/>
            <person name="McMahon P."/>
            <person name="Junaid M."/>
            <person name="Guest D."/>
            <person name="Kheng T.Y."/>
            <person name="Meinhardt L.W."/>
            <person name="Bailey B.A."/>
        </authorList>
    </citation>
    <scope>NUCLEOTIDE SEQUENCE [LARGE SCALE GENOMIC DNA]</scope>
    <source>
        <strain evidence="4 5">CT2</strain>
    </source>
</reference>
<keyword evidence="4" id="KW-0645">Protease</keyword>
<organism evidence="4 5">
    <name type="scientific">Ceratobasidium theobromae</name>
    <dbReference type="NCBI Taxonomy" id="1582974"/>
    <lineage>
        <taxon>Eukaryota</taxon>
        <taxon>Fungi</taxon>
        <taxon>Dikarya</taxon>
        <taxon>Basidiomycota</taxon>
        <taxon>Agaricomycotina</taxon>
        <taxon>Agaricomycetes</taxon>
        <taxon>Cantharellales</taxon>
        <taxon>Ceratobasidiaceae</taxon>
        <taxon>Ceratobasidium</taxon>
    </lineage>
</organism>
<feature type="region of interest" description="Disordered" evidence="1">
    <location>
        <begin position="141"/>
        <end position="161"/>
    </location>
</feature>
<dbReference type="Proteomes" id="UP000383932">
    <property type="component" value="Unassembled WGS sequence"/>
</dbReference>
<keyword evidence="2" id="KW-1133">Transmembrane helix</keyword>